<dbReference type="Gene3D" id="3.30.70.2850">
    <property type="match status" value="1"/>
</dbReference>
<name>A0A8T2IF26_9PIPI</name>
<feature type="region of interest" description="Disordered" evidence="1">
    <location>
        <begin position="123"/>
        <end position="230"/>
    </location>
</feature>
<gene>
    <name evidence="2" type="ORF">GDO86_018054</name>
</gene>
<protein>
    <submittedName>
        <fullName evidence="2">Uncharacterized protein</fullName>
    </submittedName>
</protein>
<feature type="compositionally biased region" description="Acidic residues" evidence="1">
    <location>
        <begin position="167"/>
        <end position="191"/>
    </location>
</feature>
<sequence>MVASSNIKTPMMSVPVINTKKAMKKVKRLKKQLTRVCLAEVMHKLEVEETFRIEEKSQKFHVYKIRFHFLPHEYYREEKCLRPERVLRFMETRFIRIMFDAIKRRSAKLSSFREVSTRRAAQKDIDEVVQGNQQGQAEENDEDAIVDADADEGDADATDAKRKEKQEEEVDYESEEEESQANEEDQEDEEGPSTNPGEETGGITEETEDTTLHSLPSQSSQGTQEKLSKDVVAENRINDVLSLNPSIEDYSYDTQNSLWCEVRDKCLCGPIQENNAPSE</sequence>
<dbReference type="EMBL" id="JAACNH010011617">
    <property type="protein sequence ID" value="KAG8429211.1"/>
    <property type="molecule type" value="Genomic_DNA"/>
</dbReference>
<feature type="compositionally biased region" description="Acidic residues" evidence="1">
    <location>
        <begin position="138"/>
        <end position="157"/>
    </location>
</feature>
<comment type="caution">
    <text evidence="2">The sequence shown here is derived from an EMBL/GenBank/DDBJ whole genome shotgun (WGS) entry which is preliminary data.</text>
</comment>
<feature type="compositionally biased region" description="Polar residues" evidence="1">
    <location>
        <begin position="212"/>
        <end position="225"/>
    </location>
</feature>
<organism evidence="2 3">
    <name type="scientific">Hymenochirus boettgeri</name>
    <name type="common">Congo dwarf clawed frog</name>
    <dbReference type="NCBI Taxonomy" id="247094"/>
    <lineage>
        <taxon>Eukaryota</taxon>
        <taxon>Metazoa</taxon>
        <taxon>Chordata</taxon>
        <taxon>Craniata</taxon>
        <taxon>Vertebrata</taxon>
        <taxon>Euteleostomi</taxon>
        <taxon>Amphibia</taxon>
        <taxon>Batrachia</taxon>
        <taxon>Anura</taxon>
        <taxon>Pipoidea</taxon>
        <taxon>Pipidae</taxon>
        <taxon>Pipinae</taxon>
        <taxon>Hymenochirus</taxon>
    </lineage>
</organism>
<accession>A0A8T2IF26</accession>
<dbReference type="OrthoDB" id="270392at2759"/>
<keyword evidence="3" id="KW-1185">Reference proteome</keyword>
<evidence type="ECO:0000256" key="1">
    <source>
        <dbReference type="SAM" id="MobiDB-lite"/>
    </source>
</evidence>
<dbReference type="SUPFAM" id="SSF64484">
    <property type="entry name" value="beta and beta-prime subunits of DNA dependent RNA-polymerase"/>
    <property type="match status" value="1"/>
</dbReference>
<proteinExistence type="predicted"/>
<reference evidence="2" key="1">
    <citation type="thesis" date="2020" institute="ProQuest LLC" country="789 East Eisenhower Parkway, Ann Arbor, MI, USA">
        <title>Comparative Genomics and Chromosome Evolution.</title>
        <authorList>
            <person name="Mudd A.B."/>
        </authorList>
    </citation>
    <scope>NUCLEOTIDE SEQUENCE</scope>
    <source>
        <strain evidence="2">Female2</strain>
        <tissue evidence="2">Blood</tissue>
    </source>
</reference>
<dbReference type="AlphaFoldDB" id="A0A8T2IF26"/>
<evidence type="ECO:0000313" key="2">
    <source>
        <dbReference type="EMBL" id="KAG8429211.1"/>
    </source>
</evidence>
<evidence type="ECO:0000313" key="3">
    <source>
        <dbReference type="Proteomes" id="UP000812440"/>
    </source>
</evidence>
<dbReference type="Proteomes" id="UP000812440">
    <property type="component" value="Unassembled WGS sequence"/>
</dbReference>